<protein>
    <submittedName>
        <fullName evidence="3">Ribosomal_S10 domain-containing protein</fullName>
    </submittedName>
</protein>
<organism evidence="3 4">
    <name type="scientific">Anopheles albimanus</name>
    <name type="common">New world malaria mosquito</name>
    <dbReference type="NCBI Taxonomy" id="7167"/>
    <lineage>
        <taxon>Eukaryota</taxon>
        <taxon>Metazoa</taxon>
        <taxon>Ecdysozoa</taxon>
        <taxon>Arthropoda</taxon>
        <taxon>Hexapoda</taxon>
        <taxon>Insecta</taxon>
        <taxon>Pterygota</taxon>
        <taxon>Neoptera</taxon>
        <taxon>Endopterygota</taxon>
        <taxon>Diptera</taxon>
        <taxon>Nematocera</taxon>
        <taxon>Culicoidea</taxon>
        <taxon>Culicidae</taxon>
        <taxon>Anophelinae</taxon>
        <taxon>Anopheles</taxon>
    </lineage>
</organism>
<dbReference type="InterPro" id="IPR016024">
    <property type="entry name" value="ARM-type_fold"/>
</dbReference>
<proteinExistence type="predicted"/>
<evidence type="ECO:0000259" key="2">
    <source>
        <dbReference type="SMART" id="SM01403"/>
    </source>
</evidence>
<dbReference type="InterPro" id="IPR052107">
    <property type="entry name" value="HEAT6"/>
</dbReference>
<feature type="region of interest" description="Disordered" evidence="1">
    <location>
        <begin position="766"/>
        <end position="801"/>
    </location>
</feature>
<keyword evidence="4" id="KW-1185">Reference proteome</keyword>
<dbReference type="VEuPathDB" id="VectorBase:AALB20_031651"/>
<dbReference type="SMART" id="SM01403">
    <property type="entry name" value="Ribosomal_S10"/>
    <property type="match status" value="1"/>
</dbReference>
<accession>A0A182FF66</accession>
<dbReference type="PANTHER" id="PTHR13366">
    <property type="entry name" value="MALARIA ANTIGEN-RELATED"/>
    <property type="match status" value="1"/>
</dbReference>
<feature type="region of interest" description="Disordered" evidence="1">
    <location>
        <begin position="1032"/>
        <end position="1054"/>
    </location>
</feature>
<dbReference type="SUPFAM" id="SSF54999">
    <property type="entry name" value="Ribosomal protein S10"/>
    <property type="match status" value="1"/>
</dbReference>
<evidence type="ECO:0000256" key="1">
    <source>
        <dbReference type="SAM" id="MobiDB-lite"/>
    </source>
</evidence>
<dbReference type="InterPro" id="IPR027486">
    <property type="entry name" value="Ribosomal_uS10_dom"/>
</dbReference>
<feature type="domain" description="Small ribosomal subunit protein uS10" evidence="2">
    <location>
        <begin position="54"/>
        <end position="149"/>
    </location>
</feature>
<name>A0A182FF66_ANOAL</name>
<evidence type="ECO:0000313" key="4">
    <source>
        <dbReference type="Proteomes" id="UP000069272"/>
    </source>
</evidence>
<feature type="compositionally biased region" description="Basic and acidic residues" evidence="1">
    <location>
        <begin position="784"/>
        <end position="795"/>
    </location>
</feature>
<dbReference type="Pfam" id="PF00338">
    <property type="entry name" value="Ribosomal_S10"/>
    <property type="match status" value="1"/>
</dbReference>
<feature type="compositionally biased region" description="Basic residues" evidence="1">
    <location>
        <begin position="463"/>
        <end position="478"/>
    </location>
</feature>
<dbReference type="InterPro" id="IPR036838">
    <property type="entry name" value="Ribosomal_uS10_dom_sf"/>
</dbReference>
<dbReference type="Gene3D" id="1.25.10.10">
    <property type="entry name" value="Leucine-rich Repeat Variant"/>
    <property type="match status" value="3"/>
</dbReference>
<dbReference type="SUPFAM" id="SSF48371">
    <property type="entry name" value="ARM repeat"/>
    <property type="match status" value="2"/>
</dbReference>
<dbReference type="Pfam" id="PF13251">
    <property type="entry name" value="DUF4042"/>
    <property type="match status" value="1"/>
</dbReference>
<dbReference type="STRING" id="7167.A0A182FF66"/>
<dbReference type="InterPro" id="IPR025283">
    <property type="entry name" value="DUF4042"/>
</dbReference>
<reference evidence="3 4" key="1">
    <citation type="journal article" date="2017" name="G3 (Bethesda)">
        <title>The Physical Genome Mapping of Anopheles albimanus Corrected Scaffold Misassemblies and Identified Interarm Rearrangements in Genus Anopheles.</title>
        <authorList>
            <person name="Artemov G.N."/>
            <person name="Peery A.N."/>
            <person name="Jiang X."/>
            <person name="Tu Z."/>
            <person name="Stegniy V.N."/>
            <person name="Sharakhova M.V."/>
            <person name="Sharakhov I.V."/>
        </authorList>
    </citation>
    <scope>NUCLEOTIDE SEQUENCE [LARGE SCALE GENOMIC DNA]</scope>
    <source>
        <strain evidence="3 4">ALBI9_A</strain>
    </source>
</reference>
<dbReference type="InterPro" id="IPR011989">
    <property type="entry name" value="ARM-like"/>
</dbReference>
<dbReference type="Proteomes" id="UP000069272">
    <property type="component" value="Chromosome 3L"/>
</dbReference>
<feature type="compositionally biased region" description="Low complexity" evidence="1">
    <location>
        <begin position="480"/>
        <end position="489"/>
    </location>
</feature>
<dbReference type="EnsemblMetazoa" id="AALB005158-RA">
    <property type="protein sequence ID" value="AALB005158-PA"/>
    <property type="gene ID" value="AALB005158"/>
</dbReference>
<evidence type="ECO:0000313" key="3">
    <source>
        <dbReference type="EnsemblMetazoa" id="AALB005158-PA"/>
    </source>
</evidence>
<dbReference type="VEuPathDB" id="VectorBase:AALB005158"/>
<dbReference type="PANTHER" id="PTHR13366:SF0">
    <property type="entry name" value="HEAT REPEAT-CONTAINING PROTEIN 6"/>
    <property type="match status" value="1"/>
</dbReference>
<feature type="compositionally biased region" description="Acidic residues" evidence="1">
    <location>
        <begin position="771"/>
        <end position="783"/>
    </location>
</feature>
<reference evidence="3" key="2">
    <citation type="submission" date="2022-08" db="UniProtKB">
        <authorList>
            <consortium name="EnsemblMetazoa"/>
        </authorList>
    </citation>
    <scope>IDENTIFICATION</scope>
    <source>
        <strain evidence="3">STECLA/ALBI9_A</strain>
    </source>
</reference>
<feature type="region of interest" description="Disordered" evidence="1">
    <location>
        <begin position="448"/>
        <end position="549"/>
    </location>
</feature>
<sequence length="1341" mass="149760">MALRQQALVRAVLARSQNRAFSTRISSTLYSNRLYEPDYLDLMKPKYPLYETLNFTIKGYDFPVLESYQKLIYNVADSMDLDIVDAYAHPPQKLTVQKFKPSSSVIDSEYKLTVYERTVQIDNVQAPLYPVLLRTLQAGLPEGVTLNVTEHTPEQEEARYVPDRDLKELKQQLDEMGAQQPSSQGYRKEINTLLNELNGLNYSAIRICDVRAVVRLLESLVNIPPAEDSLVVKACFLLKSLVQRQRVVLPEGLAHGLIGWLRKCLERCFYQVAYEVLGTMQIILRQAGNVSQFYDFLISSNGVLVNLLIDPDYRRSAESKQPSEQEQQQVDQCSRSELYLAAMLCIESVLRRIEKPCDESSQPYLPVVGDAVLNLMFTANAEAFTEQAFYRLTKSAFTCLSMIVTLDELGEWKTAQLGRLIGVAKAYMMYGIPGVTTHIPQRIHVSQQGIPEPQQMPISKGGKIARTRKTRTHPKGKKGGSSSAGAVAVTRDKQQTPLDGATGNRQPYSEASIVLDWSSQERPSDGSVYLTSDSEQSENENSSNSRGHTLELHRNARIRHAALLLIGTLAQHIEKRIMFGYWHALFPDQNRTAATVTLLNCALRDPAPNCRVAAIQATAFLLYRSKPFLVQAESSKKPLMSFTPFSVTLGNMVIELYAMLTQALTQEANVTVLIQLLKCLTVLIQATPFHRLRPGLAREFVTIVQQLVLQRDPNIRVSALMVMGFVISVPDMTEEIAELLGIERVEPIPCGNEARSKPIIKALHLQQAGPEEAEEEEAYDSESEDKPVTTEKAPQEEEEPQQAVAMGSVSWLLPVVLESLGVGAPQSPIMAVRMECLQVLCAMSSHYSLLRNHLKPVAQALRNAFVDPVIEVKIVAARVVDLLGHAVNTSLLSMDTVDPEELAKAMHFWDAITPLLMDEIQDVYLFSTMRSICCDALGNIGVHVFEKLPRDRQLALVSMLTGCTFDDDSIVAAAAARSLSVYILFPSLRDDACFVENTIEAILRVLRDPSQNARIKTSWSLGNVTDALILNQQQHHHQQQQQQQQILSSGDSEKPCEPDLGYHTVIGDALLQKILEAALESARDNDKVRSNAVRTIGNVLRLLRPHHFEPAAGWSSLAQSAIDQLVQNVTAGGAVNVKVKWNACYALGNMQRNEAFFTGAVVSQTGWQKRVFPALCEVVVNSPNFKVRINAAQALTVAERRSHYGGQYFHTIWTALLQALEQSDNLQDYNEYKRRDTLQEQLCLSLAHCLRLATREDVGPMAAVLLPLYDVVRQNWVRVINRILPEKGDVLFESYLLLLEQRKRQTTAGAGGDSQPPDSSWKLLIQCFECGGDLRADLKEE</sequence>